<dbReference type="Proteomes" id="UP000266723">
    <property type="component" value="Unassembled WGS sequence"/>
</dbReference>
<keyword evidence="3" id="KW-1185">Reference proteome</keyword>
<comment type="caution">
    <text evidence="2">The sequence shown here is derived from an EMBL/GenBank/DDBJ whole genome shotgun (WGS) entry which is preliminary data.</text>
</comment>
<evidence type="ECO:0000313" key="2">
    <source>
        <dbReference type="EMBL" id="KAF3549582.1"/>
    </source>
</evidence>
<dbReference type="EMBL" id="QGKV02000832">
    <property type="protein sequence ID" value="KAF3549582.1"/>
    <property type="molecule type" value="Genomic_DNA"/>
</dbReference>
<proteinExistence type="predicted"/>
<reference evidence="2 3" key="1">
    <citation type="journal article" date="2020" name="BMC Genomics">
        <title>Intraspecific diversification of the crop wild relative Brassica cretica Lam. using demographic model selection.</title>
        <authorList>
            <person name="Kioukis A."/>
            <person name="Michalopoulou V.A."/>
            <person name="Briers L."/>
            <person name="Pirintsos S."/>
            <person name="Studholme D.J."/>
            <person name="Pavlidis P."/>
            <person name="Sarris P.F."/>
        </authorList>
    </citation>
    <scope>NUCLEOTIDE SEQUENCE [LARGE SCALE GENOMIC DNA]</scope>
    <source>
        <strain evidence="3">cv. PFS-1207/04</strain>
    </source>
</reference>
<name>A0ABQ7CDN5_BRACR</name>
<gene>
    <name evidence="2" type="ORF">DY000_02000533</name>
</gene>
<organism evidence="2 3">
    <name type="scientific">Brassica cretica</name>
    <name type="common">Mustard</name>
    <dbReference type="NCBI Taxonomy" id="69181"/>
    <lineage>
        <taxon>Eukaryota</taxon>
        <taxon>Viridiplantae</taxon>
        <taxon>Streptophyta</taxon>
        <taxon>Embryophyta</taxon>
        <taxon>Tracheophyta</taxon>
        <taxon>Spermatophyta</taxon>
        <taxon>Magnoliopsida</taxon>
        <taxon>eudicotyledons</taxon>
        <taxon>Gunneridae</taxon>
        <taxon>Pentapetalae</taxon>
        <taxon>rosids</taxon>
        <taxon>malvids</taxon>
        <taxon>Brassicales</taxon>
        <taxon>Brassicaceae</taxon>
        <taxon>Brassiceae</taxon>
        <taxon>Brassica</taxon>
    </lineage>
</organism>
<evidence type="ECO:0000256" key="1">
    <source>
        <dbReference type="SAM" id="MobiDB-lite"/>
    </source>
</evidence>
<sequence length="108" mass="12224">MIINRPTQSSLSQNPSSRPLLRTQQTRLGRRKGPTRVRFRGRRVGGAEARGGGGAVFLRCVCVSVGEGRISIIRWRRSITLISVWIRLSCSLGKLPECSSAWWEEWSW</sequence>
<feature type="compositionally biased region" description="Low complexity" evidence="1">
    <location>
        <begin position="18"/>
        <end position="27"/>
    </location>
</feature>
<feature type="region of interest" description="Disordered" evidence="1">
    <location>
        <begin position="1"/>
        <end position="32"/>
    </location>
</feature>
<accession>A0ABQ7CDN5</accession>
<feature type="compositionally biased region" description="Polar residues" evidence="1">
    <location>
        <begin position="1"/>
        <end position="17"/>
    </location>
</feature>
<evidence type="ECO:0000313" key="3">
    <source>
        <dbReference type="Proteomes" id="UP000266723"/>
    </source>
</evidence>
<protein>
    <submittedName>
        <fullName evidence="2">Uncharacterized protein</fullName>
    </submittedName>
</protein>